<reference evidence="3" key="1">
    <citation type="submission" date="2023-07" db="EMBL/GenBank/DDBJ databases">
        <authorList>
            <person name="Yue Y."/>
        </authorList>
    </citation>
    <scope>NUCLEOTIDE SEQUENCE [LARGE SCALE GENOMIC DNA]</scope>
    <source>
        <strain evidence="3">2Y89</strain>
    </source>
</reference>
<name>A0ABS7Y010_9FLAO</name>
<accession>A0ABS7Y010</accession>
<evidence type="ECO:0000313" key="3">
    <source>
        <dbReference type="Proteomes" id="UP001198402"/>
    </source>
</evidence>
<feature type="signal peptide" evidence="1">
    <location>
        <begin position="1"/>
        <end position="23"/>
    </location>
</feature>
<keyword evidence="1" id="KW-0732">Signal</keyword>
<evidence type="ECO:0000256" key="1">
    <source>
        <dbReference type="SAM" id="SignalP"/>
    </source>
</evidence>
<dbReference type="Proteomes" id="UP001198402">
    <property type="component" value="Unassembled WGS sequence"/>
</dbReference>
<gene>
    <name evidence="2" type="ORF">LBV24_08455</name>
</gene>
<keyword evidence="3" id="KW-1185">Reference proteome</keyword>
<sequence length="256" mass="28955">MKIFKAGVLLLLTLVFAFNFSNAQDYQPTMFAIHTDNVKFGMMAQYEEAAKELKAHCDKHNVEGANWMAISVEDGRYVYVTPIKSMADLDKNPMGNLAEKMGEEELAKLFDKMDDCYDSHSDSVVHYMSNLSHTPEGYSTEGKNHREYHFLYYAPKHAGEMNTAMANVKKMFEEKGVKNGYEVYHSGFGSEESYYMVAISGTDDLSVAQGGKDNDKLLGEDKDAVFWEVIKLASRYDQVEATMRPDLSYMPANKSN</sequence>
<comment type="caution">
    <text evidence="2">The sequence shown here is derived from an EMBL/GenBank/DDBJ whole genome shotgun (WGS) entry which is preliminary data.</text>
</comment>
<dbReference type="EMBL" id="JAIUJS010000003">
    <property type="protein sequence ID" value="MCA0153244.1"/>
    <property type="molecule type" value="Genomic_DNA"/>
</dbReference>
<protein>
    <recommendedName>
        <fullName evidence="4">NIPSNAP protein</fullName>
    </recommendedName>
</protein>
<dbReference type="RefSeq" id="WP_224478209.1">
    <property type="nucleotide sequence ID" value="NZ_JAIUJS010000003.1"/>
</dbReference>
<evidence type="ECO:0000313" key="2">
    <source>
        <dbReference type="EMBL" id="MCA0153244.1"/>
    </source>
</evidence>
<evidence type="ECO:0008006" key="4">
    <source>
        <dbReference type="Google" id="ProtNLM"/>
    </source>
</evidence>
<proteinExistence type="predicted"/>
<feature type="chain" id="PRO_5045640182" description="NIPSNAP protein" evidence="1">
    <location>
        <begin position="24"/>
        <end position="256"/>
    </location>
</feature>
<organism evidence="2 3">
    <name type="scientific">Winogradskyella vincentii</name>
    <dbReference type="NCBI Taxonomy" id="2877122"/>
    <lineage>
        <taxon>Bacteria</taxon>
        <taxon>Pseudomonadati</taxon>
        <taxon>Bacteroidota</taxon>
        <taxon>Flavobacteriia</taxon>
        <taxon>Flavobacteriales</taxon>
        <taxon>Flavobacteriaceae</taxon>
        <taxon>Winogradskyella</taxon>
    </lineage>
</organism>